<evidence type="ECO:0000313" key="2">
    <source>
        <dbReference type="EMBL" id="CAF1116504.1"/>
    </source>
</evidence>
<sequence>MANNFRRNYLTLSSNETMPRSTKRFMSNKLNKALDQDQEFETEKNSNSNLENLEQVTSYTRHDIDEPSQDFLNGNFFYEEVDQSSNQRSKENLQDDERDLKTETSLALYKLYIKNNMTKISINNVIKLIKIFTDLKIPCSIDKITEFITTEAECELKYTAYDYCHQCSTSKEAQRNQTAKCIECGLVMAKFFHIKILEQLRQIFQTKSNQIEFSDIKKSNLYSKIKLSQSGPFFTFTLNTDGISPFKSSKICIWPIYLVINELNIKHRFNFSNVILAGLYVGTQKPSFVHFFEPVIKELKSLAYGEK</sequence>
<reference evidence="2" key="1">
    <citation type="submission" date="2021-02" db="EMBL/GenBank/DDBJ databases">
        <authorList>
            <person name="Nowell W R."/>
        </authorList>
    </citation>
    <scope>NUCLEOTIDE SEQUENCE</scope>
    <source>
        <strain evidence="2">Ploen Becks lab</strain>
    </source>
</reference>
<gene>
    <name evidence="2" type="ORF">OXX778_LOCUS21857</name>
</gene>
<feature type="region of interest" description="Disordered" evidence="1">
    <location>
        <begin position="1"/>
        <end position="21"/>
    </location>
</feature>
<organism evidence="2 3">
    <name type="scientific">Brachionus calyciflorus</name>
    <dbReference type="NCBI Taxonomy" id="104777"/>
    <lineage>
        <taxon>Eukaryota</taxon>
        <taxon>Metazoa</taxon>
        <taxon>Spiralia</taxon>
        <taxon>Gnathifera</taxon>
        <taxon>Rotifera</taxon>
        <taxon>Eurotatoria</taxon>
        <taxon>Monogononta</taxon>
        <taxon>Pseudotrocha</taxon>
        <taxon>Ploima</taxon>
        <taxon>Brachionidae</taxon>
        <taxon>Brachionus</taxon>
    </lineage>
</organism>
<accession>A0A814Q7P9</accession>
<comment type="caution">
    <text evidence="2">The sequence shown here is derived from an EMBL/GenBank/DDBJ whole genome shotgun (WGS) entry which is preliminary data.</text>
</comment>
<dbReference type="AlphaFoldDB" id="A0A814Q7P9"/>
<name>A0A814Q7P9_9BILA</name>
<dbReference type="OrthoDB" id="10211265at2759"/>
<proteinExistence type="predicted"/>
<evidence type="ECO:0000313" key="3">
    <source>
        <dbReference type="Proteomes" id="UP000663879"/>
    </source>
</evidence>
<dbReference type="Proteomes" id="UP000663879">
    <property type="component" value="Unassembled WGS sequence"/>
</dbReference>
<protein>
    <submittedName>
        <fullName evidence="2">Uncharacterized protein</fullName>
    </submittedName>
</protein>
<evidence type="ECO:0000256" key="1">
    <source>
        <dbReference type="SAM" id="MobiDB-lite"/>
    </source>
</evidence>
<dbReference type="EMBL" id="CAJNOC010008488">
    <property type="protein sequence ID" value="CAF1116504.1"/>
    <property type="molecule type" value="Genomic_DNA"/>
</dbReference>
<keyword evidence="3" id="KW-1185">Reference proteome</keyword>